<name>A0AAD5LM11_PYTIN</name>
<dbReference type="PANTHER" id="PTHR45629:SF7">
    <property type="entry name" value="DNA EXCISION REPAIR PROTEIN ERCC-6-RELATED"/>
    <property type="match status" value="1"/>
</dbReference>
<dbReference type="GO" id="GO:0015616">
    <property type="term" value="F:DNA translocase activity"/>
    <property type="evidence" value="ECO:0007669"/>
    <property type="project" value="TreeGrafter"/>
</dbReference>
<accession>A0AAD5LM11</accession>
<evidence type="ECO:0000313" key="3">
    <source>
        <dbReference type="Proteomes" id="UP001209570"/>
    </source>
</evidence>
<dbReference type="Proteomes" id="UP001209570">
    <property type="component" value="Unassembled WGS sequence"/>
</dbReference>
<dbReference type="InterPro" id="IPR038718">
    <property type="entry name" value="SNF2-like_sf"/>
</dbReference>
<sequence>MSLLRRRPPSSSSASSSSGQFKPFVCPVKKPSVTNDDDDADAHRNRRAMQSGASLSIKRLPFLSFLTVPAEHREEQAQRLRQPFKSPCESNRSGESERLLRVKTLGMRRRWTGASGLFKPLVKHDLPPMEDEDNGDVTENQNPNIEAATASPVAPPLEEKVPPLVLWQSPDDPEVRVVVPEILAKFLRPHQREGVQFMFDCVTRVRGFDGEGCILADDMGLVMLGYAM</sequence>
<proteinExistence type="predicted"/>
<feature type="region of interest" description="Disordered" evidence="1">
    <location>
        <begin position="122"/>
        <end position="142"/>
    </location>
</feature>
<dbReference type="EMBL" id="JAKCXM010000037">
    <property type="protein sequence ID" value="KAJ0406024.1"/>
    <property type="molecule type" value="Genomic_DNA"/>
</dbReference>
<evidence type="ECO:0000256" key="1">
    <source>
        <dbReference type="SAM" id="MobiDB-lite"/>
    </source>
</evidence>
<dbReference type="SUPFAM" id="SSF52540">
    <property type="entry name" value="P-loop containing nucleoside triphosphate hydrolases"/>
    <property type="match status" value="1"/>
</dbReference>
<feature type="region of interest" description="Disordered" evidence="1">
    <location>
        <begin position="1"/>
        <end position="52"/>
    </location>
</feature>
<dbReference type="InterPro" id="IPR027417">
    <property type="entry name" value="P-loop_NTPase"/>
</dbReference>
<feature type="compositionally biased region" description="Low complexity" evidence="1">
    <location>
        <begin position="9"/>
        <end position="18"/>
    </location>
</feature>
<dbReference type="GO" id="GO:0005634">
    <property type="term" value="C:nucleus"/>
    <property type="evidence" value="ECO:0007669"/>
    <property type="project" value="TreeGrafter"/>
</dbReference>
<evidence type="ECO:0000313" key="2">
    <source>
        <dbReference type="EMBL" id="KAJ0406024.1"/>
    </source>
</evidence>
<reference evidence="2" key="1">
    <citation type="submission" date="2021-12" db="EMBL/GenBank/DDBJ databases">
        <title>Prjna785345.</title>
        <authorList>
            <person name="Rujirawat T."/>
            <person name="Krajaejun T."/>
        </authorList>
    </citation>
    <scope>NUCLEOTIDE SEQUENCE</scope>
    <source>
        <strain evidence="2">Pi057C3</strain>
    </source>
</reference>
<dbReference type="InterPro" id="IPR050496">
    <property type="entry name" value="SNF2_RAD54_helicase_repair"/>
</dbReference>
<dbReference type="GO" id="GO:0007131">
    <property type="term" value="P:reciprocal meiotic recombination"/>
    <property type="evidence" value="ECO:0007669"/>
    <property type="project" value="TreeGrafter"/>
</dbReference>
<keyword evidence="3" id="KW-1185">Reference proteome</keyword>
<gene>
    <name evidence="2" type="ORF">P43SY_010080</name>
</gene>
<comment type="caution">
    <text evidence="2">The sequence shown here is derived from an EMBL/GenBank/DDBJ whole genome shotgun (WGS) entry which is preliminary data.</text>
</comment>
<dbReference type="AlphaFoldDB" id="A0AAD5LM11"/>
<protein>
    <submittedName>
        <fullName evidence="2">Uncharacterized protein</fullName>
    </submittedName>
</protein>
<organism evidence="2 3">
    <name type="scientific">Pythium insidiosum</name>
    <name type="common">Pythiosis disease agent</name>
    <dbReference type="NCBI Taxonomy" id="114742"/>
    <lineage>
        <taxon>Eukaryota</taxon>
        <taxon>Sar</taxon>
        <taxon>Stramenopiles</taxon>
        <taxon>Oomycota</taxon>
        <taxon>Peronosporomycetes</taxon>
        <taxon>Pythiales</taxon>
        <taxon>Pythiaceae</taxon>
        <taxon>Pythium</taxon>
    </lineage>
</organism>
<dbReference type="GO" id="GO:0045003">
    <property type="term" value="P:double-strand break repair via synthesis-dependent strand annealing"/>
    <property type="evidence" value="ECO:0007669"/>
    <property type="project" value="TreeGrafter"/>
</dbReference>
<dbReference type="PANTHER" id="PTHR45629">
    <property type="entry name" value="SNF2/RAD54 FAMILY MEMBER"/>
    <property type="match status" value="1"/>
</dbReference>
<dbReference type="Gene3D" id="3.40.50.10810">
    <property type="entry name" value="Tandem AAA-ATPase domain"/>
    <property type="match status" value="1"/>
</dbReference>